<dbReference type="InterPro" id="IPR029058">
    <property type="entry name" value="AB_hydrolase_fold"/>
</dbReference>
<evidence type="ECO:0000313" key="2">
    <source>
        <dbReference type="Proteomes" id="UP001530315"/>
    </source>
</evidence>
<dbReference type="Proteomes" id="UP001530315">
    <property type="component" value="Unassembled WGS sequence"/>
</dbReference>
<dbReference type="SUPFAM" id="SSF53474">
    <property type="entry name" value="alpha/beta-Hydrolases"/>
    <property type="match status" value="1"/>
</dbReference>
<sequence length="168" mass="18084">MSDLVLYGTIYDPDVVYPRRPLFDVSASSTSTYSAPEVANTAEASLEDFTIPGTITREAALAFSSLAMTCDPIKAAWDDLHEFNECDPSRVAVPTLIISGAKDPYVNWSAQLALLRGLGTEDKAMYCVPNSDHAAHVLEERDAFVGAVAGFLSRRDGIRALLREVGGG</sequence>
<reference evidence="1 2" key="1">
    <citation type="submission" date="2024-10" db="EMBL/GenBank/DDBJ databases">
        <title>Updated reference genomes for cyclostephanoid diatoms.</title>
        <authorList>
            <person name="Roberts W.R."/>
            <person name="Alverson A.J."/>
        </authorList>
    </citation>
    <scope>NUCLEOTIDE SEQUENCE [LARGE SCALE GENOMIC DNA]</scope>
    <source>
        <strain evidence="1 2">AJA276-08</strain>
    </source>
</reference>
<name>A0ABD3N3E4_9STRA</name>
<protein>
    <recommendedName>
        <fullName evidence="3">Peptidase S33 tripeptidyl aminopeptidase-like C-terminal domain-containing protein</fullName>
    </recommendedName>
</protein>
<dbReference type="AlphaFoldDB" id="A0ABD3N3E4"/>
<keyword evidence="2" id="KW-1185">Reference proteome</keyword>
<organism evidence="1 2">
    <name type="scientific">Stephanodiscus triporus</name>
    <dbReference type="NCBI Taxonomy" id="2934178"/>
    <lineage>
        <taxon>Eukaryota</taxon>
        <taxon>Sar</taxon>
        <taxon>Stramenopiles</taxon>
        <taxon>Ochrophyta</taxon>
        <taxon>Bacillariophyta</taxon>
        <taxon>Coscinodiscophyceae</taxon>
        <taxon>Thalassiosirophycidae</taxon>
        <taxon>Stephanodiscales</taxon>
        <taxon>Stephanodiscaceae</taxon>
        <taxon>Stephanodiscus</taxon>
    </lineage>
</organism>
<dbReference type="Gene3D" id="3.40.50.1820">
    <property type="entry name" value="alpha/beta hydrolase"/>
    <property type="match status" value="1"/>
</dbReference>
<evidence type="ECO:0008006" key="3">
    <source>
        <dbReference type="Google" id="ProtNLM"/>
    </source>
</evidence>
<evidence type="ECO:0000313" key="1">
    <source>
        <dbReference type="EMBL" id="KAL3770129.1"/>
    </source>
</evidence>
<gene>
    <name evidence="1" type="ORF">ACHAW5_009670</name>
</gene>
<dbReference type="EMBL" id="JALLAZ020001637">
    <property type="protein sequence ID" value="KAL3770129.1"/>
    <property type="molecule type" value="Genomic_DNA"/>
</dbReference>
<accession>A0ABD3N3E4</accession>
<proteinExistence type="predicted"/>
<comment type="caution">
    <text evidence="1">The sequence shown here is derived from an EMBL/GenBank/DDBJ whole genome shotgun (WGS) entry which is preliminary data.</text>
</comment>